<dbReference type="EMBL" id="CP032628">
    <property type="protein sequence ID" value="AYG02039.1"/>
    <property type="molecule type" value="Genomic_DNA"/>
</dbReference>
<name>A0A387BLH1_9LACT</name>
<protein>
    <submittedName>
        <fullName evidence="2">Uncharacterized protein</fullName>
    </submittedName>
</protein>
<gene>
    <name evidence="2" type="ORF">D7I46_12945</name>
</gene>
<dbReference type="AlphaFoldDB" id="A0A387BLH1"/>
<organism evidence="2 3">
    <name type="scientific">Lactococcus allomyrinae</name>
    <dbReference type="NCBI Taxonomy" id="2419773"/>
    <lineage>
        <taxon>Bacteria</taxon>
        <taxon>Bacillati</taxon>
        <taxon>Bacillota</taxon>
        <taxon>Bacilli</taxon>
        <taxon>Lactobacillales</taxon>
        <taxon>Streptococcaceae</taxon>
        <taxon>Lactococcus</taxon>
    </lineage>
</organism>
<evidence type="ECO:0000313" key="2">
    <source>
        <dbReference type="EMBL" id="AYG02039.1"/>
    </source>
</evidence>
<geneLocation type="plasmid" evidence="2 3">
    <name>unnamed1</name>
</geneLocation>
<feature type="compositionally biased region" description="Basic and acidic residues" evidence="1">
    <location>
        <begin position="1"/>
        <end position="16"/>
    </location>
</feature>
<feature type="compositionally biased region" description="Polar residues" evidence="1">
    <location>
        <begin position="17"/>
        <end position="34"/>
    </location>
</feature>
<dbReference type="OrthoDB" id="9838650at2"/>
<sequence>MKYDFVNHNAEAKNSQEQDTVEIATSEQHPQSSPRVAPLDAFDFIAFIQDERKQALDEEKQRHDETKNEINRLFDEMEQLEKARPAALKQARKKANETLEAIKTLISTRSEDVELEVNQVATQLREKTSAIVGELKNEEL</sequence>
<reference evidence="2 3" key="1">
    <citation type="submission" date="2018-09" db="EMBL/GenBank/DDBJ databases">
        <title>Genome sequencing of strain 1JSPR-7.</title>
        <authorList>
            <person name="Heo J."/>
            <person name="Kim S.-J."/>
            <person name="Kwon S.-W."/>
        </authorList>
    </citation>
    <scope>NUCLEOTIDE SEQUENCE [LARGE SCALE GENOMIC DNA]</scope>
    <source>
        <strain evidence="2 3">1JSPR-7</strain>
        <plasmid evidence="2 3">unnamed1</plasmid>
    </source>
</reference>
<keyword evidence="3" id="KW-1185">Reference proteome</keyword>
<dbReference type="Proteomes" id="UP000269374">
    <property type="component" value="Plasmid unnamed1"/>
</dbReference>
<evidence type="ECO:0000313" key="3">
    <source>
        <dbReference type="Proteomes" id="UP000269374"/>
    </source>
</evidence>
<accession>A0A387BLH1</accession>
<evidence type="ECO:0000256" key="1">
    <source>
        <dbReference type="SAM" id="MobiDB-lite"/>
    </source>
</evidence>
<keyword evidence="2" id="KW-0614">Plasmid</keyword>
<dbReference type="KEGG" id="lact:D7I46_12945"/>
<dbReference type="RefSeq" id="WP_120773408.1">
    <property type="nucleotide sequence ID" value="NZ_CP032628.1"/>
</dbReference>
<feature type="region of interest" description="Disordered" evidence="1">
    <location>
        <begin position="1"/>
        <end position="35"/>
    </location>
</feature>
<proteinExistence type="predicted"/>